<dbReference type="Pfam" id="PF01762">
    <property type="entry name" value="Galactosyl_T"/>
    <property type="match status" value="1"/>
</dbReference>
<evidence type="ECO:0000256" key="6">
    <source>
        <dbReference type="ARBA" id="ARBA00022968"/>
    </source>
</evidence>
<accession>A0A8S2EHB7</accession>
<dbReference type="InterPro" id="IPR002659">
    <property type="entry name" value="Glyco_trans_31"/>
</dbReference>
<evidence type="ECO:0000256" key="9">
    <source>
        <dbReference type="ARBA" id="ARBA00023136"/>
    </source>
</evidence>
<dbReference type="GO" id="GO:0016758">
    <property type="term" value="F:hexosyltransferase activity"/>
    <property type="evidence" value="ECO:0007669"/>
    <property type="project" value="InterPro"/>
</dbReference>
<dbReference type="EMBL" id="CAJNOK010012509">
    <property type="protein sequence ID" value="CAF1164960.1"/>
    <property type="molecule type" value="Genomic_DNA"/>
</dbReference>
<sequence length="380" mass="44844">MGLIHRTLYMIFFACMMSFIIIDILFNTPLAMSSDRKIHTREQMILAKQLISNKSHLCDSTKHHKVIIVVKSVATSSGKYYKRRMFTRESLSRKAKQFNISVLYAIGLSENDQVQQKLLNEDKIYDDILQFNFTDTYYNLTLKTMGVLFWYNRYCLNSSSYLYYIDDNVLLNVPALMKYLNNSNRRNDTLKGIIFKQKYPFATEKWSMSIEDYPNKTYSNYIMGTATLFPSKIIPKLIESSIKILPTLFLDDIFISDIVAHHTSVKQQQLDDTLNCSQTIQLSKNIFILECNQNRMVVWTKYLIEKKQTNNNSFQLIEIANNINTNMILSDRSRIQNHYSFLREYRVIALSLILFLFSTIRLIWKAIYTRFNHQEYICRV</sequence>
<organism evidence="11 13">
    <name type="scientific">Didymodactylos carnosus</name>
    <dbReference type="NCBI Taxonomy" id="1234261"/>
    <lineage>
        <taxon>Eukaryota</taxon>
        <taxon>Metazoa</taxon>
        <taxon>Spiralia</taxon>
        <taxon>Gnathifera</taxon>
        <taxon>Rotifera</taxon>
        <taxon>Eurotatoria</taxon>
        <taxon>Bdelloidea</taxon>
        <taxon>Philodinida</taxon>
        <taxon>Philodinidae</taxon>
        <taxon>Didymodactylos</taxon>
    </lineage>
</organism>
<keyword evidence="5 10" id="KW-0812">Transmembrane</keyword>
<evidence type="ECO:0000256" key="1">
    <source>
        <dbReference type="ARBA" id="ARBA00004323"/>
    </source>
</evidence>
<dbReference type="Gene3D" id="3.90.550.50">
    <property type="match status" value="1"/>
</dbReference>
<feature type="transmembrane region" description="Helical" evidence="10">
    <location>
        <begin position="345"/>
        <end position="364"/>
    </location>
</feature>
<comment type="similarity">
    <text evidence="2 10">Belongs to the glycosyltransferase 31 family.</text>
</comment>
<dbReference type="Proteomes" id="UP000677228">
    <property type="component" value="Unassembled WGS sequence"/>
</dbReference>
<keyword evidence="4" id="KW-0808">Transferase</keyword>
<dbReference type="Proteomes" id="UP000682733">
    <property type="component" value="Unassembled WGS sequence"/>
</dbReference>
<comment type="caution">
    <text evidence="10">Lacks conserved residue(s) required for the propagation of feature annotation.</text>
</comment>
<dbReference type="AlphaFoldDB" id="A0A8S2EHB7"/>
<evidence type="ECO:0000256" key="2">
    <source>
        <dbReference type="ARBA" id="ARBA00008661"/>
    </source>
</evidence>
<keyword evidence="7 10" id="KW-1133">Transmembrane helix</keyword>
<dbReference type="EC" id="2.4.1.-" evidence="10"/>
<dbReference type="GO" id="GO:0006493">
    <property type="term" value="P:protein O-linked glycosylation"/>
    <property type="evidence" value="ECO:0007669"/>
    <property type="project" value="TreeGrafter"/>
</dbReference>
<evidence type="ECO:0000313" key="11">
    <source>
        <dbReference type="EMBL" id="CAF1164960.1"/>
    </source>
</evidence>
<evidence type="ECO:0000256" key="8">
    <source>
        <dbReference type="ARBA" id="ARBA00023034"/>
    </source>
</evidence>
<protein>
    <recommendedName>
        <fullName evidence="10">Hexosyltransferase</fullName>
        <ecNumber evidence="10">2.4.1.-</ecNumber>
    </recommendedName>
</protein>
<name>A0A8S2EHB7_9BILA</name>
<keyword evidence="3 10" id="KW-0328">Glycosyltransferase</keyword>
<reference evidence="11" key="1">
    <citation type="submission" date="2021-02" db="EMBL/GenBank/DDBJ databases">
        <authorList>
            <person name="Nowell W R."/>
        </authorList>
    </citation>
    <scope>NUCLEOTIDE SEQUENCE</scope>
</reference>
<keyword evidence="9 10" id="KW-0472">Membrane</keyword>
<dbReference type="PANTHER" id="PTHR11214">
    <property type="entry name" value="BETA-1,3-N-ACETYLGLUCOSAMINYLTRANSFERASE"/>
    <property type="match status" value="1"/>
</dbReference>
<evidence type="ECO:0000256" key="4">
    <source>
        <dbReference type="ARBA" id="ARBA00022679"/>
    </source>
</evidence>
<gene>
    <name evidence="11" type="ORF">OVA965_LOCUS22283</name>
    <name evidence="12" type="ORF">TMI583_LOCUS22997</name>
</gene>
<proteinExistence type="inferred from homology"/>
<evidence type="ECO:0000256" key="7">
    <source>
        <dbReference type="ARBA" id="ARBA00022989"/>
    </source>
</evidence>
<evidence type="ECO:0000313" key="12">
    <source>
        <dbReference type="EMBL" id="CAF3976637.1"/>
    </source>
</evidence>
<evidence type="ECO:0000256" key="10">
    <source>
        <dbReference type="RuleBase" id="RU363063"/>
    </source>
</evidence>
<keyword evidence="6" id="KW-0735">Signal-anchor</keyword>
<comment type="caution">
    <text evidence="11">The sequence shown here is derived from an EMBL/GenBank/DDBJ whole genome shotgun (WGS) entry which is preliminary data.</text>
</comment>
<feature type="transmembrane region" description="Helical" evidence="10">
    <location>
        <begin position="7"/>
        <end position="26"/>
    </location>
</feature>
<comment type="subcellular location">
    <subcellularLocation>
        <location evidence="1 10">Golgi apparatus membrane</location>
        <topology evidence="1 10">Single-pass type II membrane protein</topology>
    </subcellularLocation>
</comment>
<dbReference type="GO" id="GO:0000139">
    <property type="term" value="C:Golgi membrane"/>
    <property type="evidence" value="ECO:0007669"/>
    <property type="project" value="UniProtKB-SubCell"/>
</dbReference>
<evidence type="ECO:0000313" key="13">
    <source>
        <dbReference type="Proteomes" id="UP000677228"/>
    </source>
</evidence>
<evidence type="ECO:0000256" key="3">
    <source>
        <dbReference type="ARBA" id="ARBA00022676"/>
    </source>
</evidence>
<evidence type="ECO:0000256" key="5">
    <source>
        <dbReference type="ARBA" id="ARBA00022692"/>
    </source>
</evidence>
<keyword evidence="8 10" id="KW-0333">Golgi apparatus</keyword>
<dbReference type="PANTHER" id="PTHR11214:SF378">
    <property type="entry name" value="BETA-1,3-GALACTOSYLTRANSFERASE 4"/>
    <property type="match status" value="1"/>
</dbReference>
<dbReference type="EMBL" id="CAJOBA010034033">
    <property type="protein sequence ID" value="CAF3976637.1"/>
    <property type="molecule type" value="Genomic_DNA"/>
</dbReference>